<evidence type="ECO:0000313" key="1">
    <source>
        <dbReference type="EMBL" id="MDE8698392.1"/>
    </source>
</evidence>
<gene>
    <name evidence="1" type="ORF">PZH42_31300</name>
</gene>
<feature type="non-terminal residue" evidence="1">
    <location>
        <position position="74"/>
    </location>
</feature>
<dbReference type="SUPFAM" id="SSF75005">
    <property type="entry name" value="Arabinanase/levansucrase/invertase"/>
    <property type="match status" value="1"/>
</dbReference>
<dbReference type="AlphaFoldDB" id="A0AAX4Y346"/>
<evidence type="ECO:0000313" key="2">
    <source>
        <dbReference type="Proteomes" id="UP001221924"/>
    </source>
</evidence>
<comment type="caution">
    <text evidence="1">The sequence shown here is derived from an EMBL/GenBank/DDBJ whole genome shotgun (WGS) entry which is preliminary data.</text>
</comment>
<accession>A0AAX4Y346</accession>
<sequence length="74" mass="8280">MLAMTLPSFSQQHPIVEKDYVSYLFTYFTGNHISEEAVCYAVSMDGYTYWALNDGKPVIDSKVISSTGGVRDPH</sequence>
<dbReference type="Proteomes" id="UP001221924">
    <property type="component" value="Unassembled WGS sequence"/>
</dbReference>
<dbReference type="EMBL" id="JARFID010001152">
    <property type="protein sequence ID" value="MDE8698392.1"/>
    <property type="molecule type" value="Genomic_DNA"/>
</dbReference>
<dbReference type="InterPro" id="IPR023296">
    <property type="entry name" value="Glyco_hydro_beta-prop_sf"/>
</dbReference>
<proteinExistence type="predicted"/>
<protein>
    <submittedName>
        <fullName evidence="1">Glycoside hydrolase</fullName>
    </submittedName>
</protein>
<name>A0AAX4Y346_9BACE</name>
<reference evidence="1" key="1">
    <citation type="submission" date="2023-03" db="EMBL/GenBank/DDBJ databases">
        <title>DFI Biobank Strains.</title>
        <authorList>
            <person name="Mostad J."/>
            <person name="Paddock L."/>
            <person name="Medina S."/>
            <person name="Waligurski E."/>
            <person name="Barat B."/>
            <person name="Smith R."/>
            <person name="Burgo V."/>
            <person name="Metcalfe C."/>
            <person name="Woodson C."/>
            <person name="Sundararajan A."/>
            <person name="Ramaswamy R."/>
            <person name="Lin H."/>
            <person name="Pamer E.G."/>
        </authorList>
    </citation>
    <scope>NUCLEOTIDE SEQUENCE</scope>
    <source>
        <strain evidence="1">DFI.9.5</strain>
    </source>
</reference>
<organism evidence="1 2">
    <name type="scientific">Bacteroides cellulosilyticus</name>
    <dbReference type="NCBI Taxonomy" id="246787"/>
    <lineage>
        <taxon>Bacteria</taxon>
        <taxon>Pseudomonadati</taxon>
        <taxon>Bacteroidota</taxon>
        <taxon>Bacteroidia</taxon>
        <taxon>Bacteroidales</taxon>
        <taxon>Bacteroidaceae</taxon>
        <taxon>Bacteroides</taxon>
    </lineage>
</organism>
<dbReference type="GO" id="GO:0016787">
    <property type="term" value="F:hydrolase activity"/>
    <property type="evidence" value="ECO:0007669"/>
    <property type="project" value="UniProtKB-KW"/>
</dbReference>
<keyword evidence="1" id="KW-0378">Hydrolase</keyword>